<gene>
    <name evidence="2" type="ORF">GALL_231640</name>
</gene>
<name>A0A1J5RGB4_9ZZZZ</name>
<organism evidence="2">
    <name type="scientific">mine drainage metagenome</name>
    <dbReference type="NCBI Taxonomy" id="410659"/>
    <lineage>
        <taxon>unclassified sequences</taxon>
        <taxon>metagenomes</taxon>
        <taxon>ecological metagenomes</taxon>
    </lineage>
</organism>
<proteinExistence type="predicted"/>
<evidence type="ECO:0000256" key="1">
    <source>
        <dbReference type="SAM" id="MobiDB-lite"/>
    </source>
</evidence>
<feature type="region of interest" description="Disordered" evidence="1">
    <location>
        <begin position="1"/>
        <end position="31"/>
    </location>
</feature>
<dbReference type="AlphaFoldDB" id="A0A1J5RGB4"/>
<dbReference type="EMBL" id="MLJW01000178">
    <property type="protein sequence ID" value="OIQ94809.1"/>
    <property type="molecule type" value="Genomic_DNA"/>
</dbReference>
<sequence>MDTIATPLKTLPGLAPTQSETQQAREPGQAGCRLSSAHLAILRVLAAEAVRTHCTPARSPKMSV</sequence>
<accession>A0A1J5RGB4</accession>
<comment type="caution">
    <text evidence="2">The sequence shown here is derived from an EMBL/GenBank/DDBJ whole genome shotgun (WGS) entry which is preliminary data.</text>
</comment>
<reference evidence="2" key="1">
    <citation type="submission" date="2016-10" db="EMBL/GenBank/DDBJ databases">
        <title>Sequence of Gallionella enrichment culture.</title>
        <authorList>
            <person name="Poehlein A."/>
            <person name="Muehling M."/>
            <person name="Daniel R."/>
        </authorList>
    </citation>
    <scope>NUCLEOTIDE SEQUENCE</scope>
</reference>
<protein>
    <submittedName>
        <fullName evidence="2">Uncharacterized protein</fullName>
    </submittedName>
</protein>
<evidence type="ECO:0000313" key="2">
    <source>
        <dbReference type="EMBL" id="OIQ94809.1"/>
    </source>
</evidence>